<feature type="binding site" evidence="1">
    <location>
        <position position="12"/>
    </location>
    <ligand>
        <name>Zn(2+)</name>
        <dbReference type="ChEBI" id="CHEBI:29105"/>
    </ligand>
</feature>
<feature type="binding site" evidence="1">
    <location>
        <position position="61"/>
    </location>
    <ligand>
        <name>Zn(2+)</name>
        <dbReference type="ChEBI" id="CHEBI:29105"/>
    </ligand>
</feature>
<dbReference type="AlphaFoldDB" id="A0A1E1WRJ5"/>
<dbReference type="EMBL" id="GDQN01001391">
    <property type="protein sequence ID" value="JAT89663.1"/>
    <property type="molecule type" value="Transcribed_RNA"/>
</dbReference>
<dbReference type="SUPFAM" id="SSF57716">
    <property type="entry name" value="Glucocorticoid receptor-like (DNA-binding domain)"/>
    <property type="match status" value="1"/>
</dbReference>
<evidence type="ECO:0000259" key="2">
    <source>
        <dbReference type="PROSITE" id="PS51915"/>
    </source>
</evidence>
<accession>A0A1E1WRJ5</accession>
<feature type="binding site" evidence="1">
    <location>
        <position position="9"/>
    </location>
    <ligand>
        <name>Zn(2+)</name>
        <dbReference type="ChEBI" id="CHEBI:29105"/>
    </ligand>
</feature>
<feature type="non-terminal residue" evidence="3">
    <location>
        <position position="119"/>
    </location>
</feature>
<feature type="binding site" evidence="1">
    <location>
        <position position="58"/>
    </location>
    <ligand>
        <name>Zn(2+)</name>
        <dbReference type="ChEBI" id="CHEBI:29105"/>
    </ligand>
</feature>
<protein>
    <recommendedName>
        <fullName evidence="2">ZAD domain-containing protein</fullName>
    </recommendedName>
</protein>
<keyword evidence="1" id="KW-0862">Zinc</keyword>
<organism evidence="3">
    <name type="scientific">Pectinophora gossypiella</name>
    <name type="common">Cotton pink bollworm</name>
    <name type="synonym">Depressaria gossypiella</name>
    <dbReference type="NCBI Taxonomy" id="13191"/>
    <lineage>
        <taxon>Eukaryota</taxon>
        <taxon>Metazoa</taxon>
        <taxon>Ecdysozoa</taxon>
        <taxon>Arthropoda</taxon>
        <taxon>Hexapoda</taxon>
        <taxon>Insecta</taxon>
        <taxon>Pterygota</taxon>
        <taxon>Neoptera</taxon>
        <taxon>Endopterygota</taxon>
        <taxon>Lepidoptera</taxon>
        <taxon>Glossata</taxon>
        <taxon>Ditrysia</taxon>
        <taxon>Gelechioidea</taxon>
        <taxon>Gelechiidae</taxon>
        <taxon>Apatetrinae</taxon>
        <taxon>Pectinophora</taxon>
    </lineage>
</organism>
<dbReference type="GO" id="GO:0005634">
    <property type="term" value="C:nucleus"/>
    <property type="evidence" value="ECO:0007669"/>
    <property type="project" value="InterPro"/>
</dbReference>
<name>A0A1E1WRJ5_PECGO</name>
<reference evidence="3" key="1">
    <citation type="submission" date="2015-09" db="EMBL/GenBank/DDBJ databases">
        <title>De novo assembly of Pectinophora gossypiella (Pink Bollworm) gut transcriptome.</title>
        <authorList>
            <person name="Tassone E.E."/>
        </authorList>
    </citation>
    <scope>NUCLEOTIDE SEQUENCE</scope>
</reference>
<evidence type="ECO:0000256" key="1">
    <source>
        <dbReference type="PROSITE-ProRule" id="PRU01263"/>
    </source>
</evidence>
<gene>
    <name evidence="3" type="ORF">g.2953</name>
</gene>
<dbReference type="PROSITE" id="PS51915">
    <property type="entry name" value="ZAD"/>
    <property type="match status" value="1"/>
</dbReference>
<dbReference type="OrthoDB" id="3437960at2759"/>
<dbReference type="Gene3D" id="3.40.1800.20">
    <property type="match status" value="1"/>
</dbReference>
<dbReference type="GO" id="GO:0008270">
    <property type="term" value="F:zinc ion binding"/>
    <property type="evidence" value="ECO:0007669"/>
    <property type="project" value="UniProtKB-UniRule"/>
</dbReference>
<proteinExistence type="predicted"/>
<sequence length="119" mass="13477">MSASDLLYCRFCAEQKLSADITYLLHDLNIQQEIYEKLSCFPSNSIDFGLKSLPETICSLCYFSLSSSYEFFSKIKTSQAVLTNLFSTSFKQEIDVQNIPKHLSVPSNTAIKIENTKNV</sequence>
<keyword evidence="1" id="KW-0479">Metal-binding</keyword>
<dbReference type="SMART" id="SM00868">
    <property type="entry name" value="zf-AD"/>
    <property type="match status" value="1"/>
</dbReference>
<keyword evidence="1" id="KW-0863">Zinc-finger</keyword>
<dbReference type="InterPro" id="IPR012934">
    <property type="entry name" value="Znf_AD"/>
</dbReference>
<evidence type="ECO:0000313" key="3">
    <source>
        <dbReference type="EMBL" id="JAT89663.1"/>
    </source>
</evidence>
<feature type="domain" description="ZAD" evidence="2">
    <location>
        <begin position="7"/>
        <end position="85"/>
    </location>
</feature>